<reference evidence="5" key="1">
    <citation type="submission" date="2010-08" db="EMBL/GenBank/DDBJ databases">
        <authorList>
            <consortium name="Caenorhabditis japonica Sequencing Consortium"/>
            <person name="Wilson R.K."/>
        </authorList>
    </citation>
    <scope>NUCLEOTIDE SEQUENCE [LARGE SCALE GENOMIC DNA]</scope>
    <source>
        <strain evidence="5">DF5081</strain>
    </source>
</reference>
<feature type="domain" description="Fibronectin type-III" evidence="3">
    <location>
        <begin position="304"/>
        <end position="385"/>
    </location>
</feature>
<evidence type="ECO:0000256" key="1">
    <source>
        <dbReference type="SAM" id="MobiDB-lite"/>
    </source>
</evidence>
<evidence type="ECO:0000256" key="2">
    <source>
        <dbReference type="SAM" id="SignalP"/>
    </source>
</evidence>
<evidence type="ECO:0000313" key="4">
    <source>
        <dbReference type="EnsemblMetazoa" id="CJA34072b.1"/>
    </source>
</evidence>
<feature type="compositionally biased region" description="Polar residues" evidence="1">
    <location>
        <begin position="404"/>
        <end position="414"/>
    </location>
</feature>
<dbReference type="AlphaFoldDB" id="A0A8R1EFY7"/>
<dbReference type="Proteomes" id="UP000005237">
    <property type="component" value="Unassembled WGS sequence"/>
</dbReference>
<name>A0A8R1EFY7_CAEJA</name>
<accession>A0A8R1EFY7</accession>
<sequence length="441" mass="48858">MGIGSEGSGGSPLLSFLLFFATLLSFIHSVPHYRTKCSLECLALCMQSGTPTASICNCPVSKDARNCTLFDANLKNVDISPTIPKTKSEYVDAHMIRVSIEAQPAAFAYIFEYSTISTEPDNWSFAGASAKPETVFSILDPCRDYQFRVLIVVRNSNPTEIFEMIRPQPIPVRLPPFILTQQQITIEMPRVTNPNSSEDLKLYVKWTLPSGYIDGDIYSYESPALYPIQCSTPEGEIPTPRIEIVKGGGRLAVWLPPSVLEARCRMWVEVRMLPRCVRLEPFNIQKNIEIDCSKNANLEICNKEANPVCLESVDVSGERGKAKITWQPPAQPPLYYHVRYGPAESKGVAPFVTWQLAAKREVRVDGSLSTFSLDIPEDEDFGVQVNDGGEKVQSLDEAPDTVTEEGQNSQNGANASDGRVADSHPKEKKKMDDDDVITNGE</sequence>
<dbReference type="InterPro" id="IPR057131">
    <property type="entry name" value="Fn3_nem"/>
</dbReference>
<keyword evidence="2" id="KW-0732">Signal</keyword>
<feature type="signal peptide" evidence="2">
    <location>
        <begin position="1"/>
        <end position="29"/>
    </location>
</feature>
<evidence type="ECO:0000313" key="5">
    <source>
        <dbReference type="Proteomes" id="UP000005237"/>
    </source>
</evidence>
<feature type="compositionally biased region" description="Basic and acidic residues" evidence="1">
    <location>
        <begin position="419"/>
        <end position="432"/>
    </location>
</feature>
<proteinExistence type="predicted"/>
<dbReference type="EnsemblMetazoa" id="CJA34072b.1">
    <property type="protein sequence ID" value="CJA34072b.1"/>
    <property type="gene ID" value="WBGene00209919"/>
</dbReference>
<feature type="region of interest" description="Disordered" evidence="1">
    <location>
        <begin position="391"/>
        <end position="441"/>
    </location>
</feature>
<reference evidence="4" key="2">
    <citation type="submission" date="2022-06" db="UniProtKB">
        <authorList>
            <consortium name="EnsemblMetazoa"/>
        </authorList>
    </citation>
    <scope>IDENTIFICATION</scope>
    <source>
        <strain evidence="4">DF5081</strain>
    </source>
</reference>
<organism evidence="4 5">
    <name type="scientific">Caenorhabditis japonica</name>
    <dbReference type="NCBI Taxonomy" id="281687"/>
    <lineage>
        <taxon>Eukaryota</taxon>
        <taxon>Metazoa</taxon>
        <taxon>Ecdysozoa</taxon>
        <taxon>Nematoda</taxon>
        <taxon>Chromadorea</taxon>
        <taxon>Rhabditida</taxon>
        <taxon>Rhabditina</taxon>
        <taxon>Rhabditomorpha</taxon>
        <taxon>Rhabditoidea</taxon>
        <taxon>Rhabditidae</taxon>
        <taxon>Peloderinae</taxon>
        <taxon>Caenorhabditis</taxon>
    </lineage>
</organism>
<dbReference type="Pfam" id="PF24221">
    <property type="entry name" value="Fn3_nematode"/>
    <property type="match status" value="1"/>
</dbReference>
<feature type="chain" id="PRO_5035868635" description="Fibronectin type-III domain-containing protein" evidence="2">
    <location>
        <begin position="30"/>
        <end position="441"/>
    </location>
</feature>
<keyword evidence="5" id="KW-1185">Reference proteome</keyword>
<protein>
    <recommendedName>
        <fullName evidence="3">Fibronectin type-III domain-containing protein</fullName>
    </recommendedName>
</protein>
<evidence type="ECO:0000259" key="3">
    <source>
        <dbReference type="Pfam" id="PF24221"/>
    </source>
</evidence>